<dbReference type="eggNOG" id="ENOG502RPDX">
    <property type="taxonomic scope" value="Eukaryota"/>
</dbReference>
<dbReference type="GeneID" id="4585556"/>
<dbReference type="RefSeq" id="XP_001258778.1">
    <property type="nucleotide sequence ID" value="XM_001258777.1"/>
</dbReference>
<reference evidence="3" key="1">
    <citation type="journal article" date="2008" name="PLoS Genet.">
        <title>Genomic islands in the pathogenic filamentous fungus Aspergillus fumigatus.</title>
        <authorList>
            <person name="Fedorova N.D."/>
            <person name="Khaldi N."/>
            <person name="Joardar V.S."/>
            <person name="Maiti R."/>
            <person name="Amedeo P."/>
            <person name="Anderson M.J."/>
            <person name="Crabtree J."/>
            <person name="Silva J.C."/>
            <person name="Badger J.H."/>
            <person name="Albarraq A."/>
            <person name="Angiuoli S."/>
            <person name="Bussey H."/>
            <person name="Bowyer P."/>
            <person name="Cotty P.J."/>
            <person name="Dyer P.S."/>
            <person name="Egan A."/>
            <person name="Galens K."/>
            <person name="Fraser-Liggett C.M."/>
            <person name="Haas B.J."/>
            <person name="Inman J.M."/>
            <person name="Kent R."/>
            <person name="Lemieux S."/>
            <person name="Malavazi I."/>
            <person name="Orvis J."/>
            <person name="Roemer T."/>
            <person name="Ronning C.M."/>
            <person name="Sundaram J.P."/>
            <person name="Sutton G."/>
            <person name="Turner G."/>
            <person name="Venter J.C."/>
            <person name="White O.R."/>
            <person name="Whitty B.R."/>
            <person name="Youngman P."/>
            <person name="Wolfe K.H."/>
            <person name="Goldman G.H."/>
            <person name="Wortman J.R."/>
            <person name="Jiang B."/>
            <person name="Denning D.W."/>
            <person name="Nierman W.C."/>
        </authorList>
    </citation>
    <scope>NUCLEOTIDE SEQUENCE [LARGE SCALE GENOMIC DNA]</scope>
    <source>
        <strain evidence="3">ATCC 1020 / DSM 3700 / CBS 544.65 / FGSC A1164 / JCM 1740 / NRRL 181 / WB 181</strain>
    </source>
</reference>
<dbReference type="VEuPathDB" id="FungiDB:NFIA_002310"/>
<dbReference type="KEGG" id="nfi:NFIA_002310"/>
<proteinExistence type="predicted"/>
<dbReference type="HOGENOM" id="CLU_1767657_0_0_1"/>
<protein>
    <submittedName>
        <fullName evidence="2">Uncharacterized protein</fullName>
    </submittedName>
</protein>
<evidence type="ECO:0000256" key="1">
    <source>
        <dbReference type="SAM" id="MobiDB-lite"/>
    </source>
</evidence>
<dbReference type="OMA" id="LHEQCEM"/>
<sequence>MSVDADEETPLAGTSLPNPSQTPSAALNAISIPDEPYVVDPSSLTTSEKRFYDFLCSQEWTDTQCSFFVTHIKTMKEAISRYFYSHGWNTVQVQSLHERCDMEFPEHFPAPRGNAEQQDLQMQLRLVEEMNRRRAIGERMYPSIGTMDRGIVEERRA</sequence>
<evidence type="ECO:0000313" key="3">
    <source>
        <dbReference type="Proteomes" id="UP000006702"/>
    </source>
</evidence>
<dbReference type="EMBL" id="DS027697">
    <property type="protein sequence ID" value="EAW16881.1"/>
    <property type="molecule type" value="Genomic_DNA"/>
</dbReference>
<name>A1DJJ2_NEOFI</name>
<dbReference type="OrthoDB" id="4451155at2759"/>
<dbReference type="Proteomes" id="UP000006702">
    <property type="component" value="Unassembled WGS sequence"/>
</dbReference>
<gene>
    <name evidence="2" type="ORF">NFIA_002310</name>
</gene>
<evidence type="ECO:0000313" key="2">
    <source>
        <dbReference type="EMBL" id="EAW16881.1"/>
    </source>
</evidence>
<keyword evidence="3" id="KW-1185">Reference proteome</keyword>
<accession>A1DJJ2</accession>
<feature type="region of interest" description="Disordered" evidence="1">
    <location>
        <begin position="1"/>
        <end position="25"/>
    </location>
</feature>
<feature type="compositionally biased region" description="Polar residues" evidence="1">
    <location>
        <begin position="15"/>
        <end position="25"/>
    </location>
</feature>
<dbReference type="AlphaFoldDB" id="A1DJJ2"/>
<organism evidence="2 3">
    <name type="scientific">Neosartorya fischeri (strain ATCC 1020 / DSM 3700 / CBS 544.65 / FGSC A1164 / JCM 1740 / NRRL 181 / WB 181)</name>
    <name type="common">Aspergillus fischerianus</name>
    <dbReference type="NCBI Taxonomy" id="331117"/>
    <lineage>
        <taxon>Eukaryota</taxon>
        <taxon>Fungi</taxon>
        <taxon>Dikarya</taxon>
        <taxon>Ascomycota</taxon>
        <taxon>Pezizomycotina</taxon>
        <taxon>Eurotiomycetes</taxon>
        <taxon>Eurotiomycetidae</taxon>
        <taxon>Eurotiales</taxon>
        <taxon>Aspergillaceae</taxon>
        <taxon>Aspergillus</taxon>
        <taxon>Aspergillus subgen. Fumigati</taxon>
    </lineage>
</organism>